<evidence type="ECO:0000256" key="3">
    <source>
        <dbReference type="ARBA" id="ARBA00023136"/>
    </source>
</evidence>
<dbReference type="Gene3D" id="3.40.50.10610">
    <property type="entry name" value="ABC-type transport auxiliary lipoprotein component"/>
    <property type="match status" value="2"/>
</dbReference>
<keyword evidence="4" id="KW-0564">Palmitate</keyword>
<gene>
    <name evidence="7" type="ORF">ACFQ39_01080</name>
</gene>
<dbReference type="InterPro" id="IPR005534">
    <property type="entry name" value="Curli_assmbl/transp-comp_CsgG"/>
</dbReference>
<dbReference type="EMBL" id="JBHTMY010000001">
    <property type="protein sequence ID" value="MFD1314195.1"/>
    <property type="molecule type" value="Genomic_DNA"/>
</dbReference>
<evidence type="ECO:0000313" key="7">
    <source>
        <dbReference type="EMBL" id="MFD1314195.1"/>
    </source>
</evidence>
<accession>A0ABW3XYC2</accession>
<dbReference type="PANTHER" id="PTHR41164:SF1">
    <property type="entry name" value="CURLI PRODUCTION ASSEMBLY_TRANSPORT COMPONENT CSGG"/>
    <property type="match status" value="1"/>
</dbReference>
<evidence type="ECO:0000313" key="8">
    <source>
        <dbReference type="Proteomes" id="UP001597201"/>
    </source>
</evidence>
<evidence type="ECO:0000256" key="1">
    <source>
        <dbReference type="ARBA" id="ARBA00022475"/>
    </source>
</evidence>
<keyword evidence="3" id="KW-0472">Membrane</keyword>
<dbReference type="InterPro" id="IPR011250">
    <property type="entry name" value="OMP/PagP_B-barrel"/>
</dbReference>
<evidence type="ECO:0000256" key="4">
    <source>
        <dbReference type="ARBA" id="ARBA00023139"/>
    </source>
</evidence>
<evidence type="ECO:0000256" key="2">
    <source>
        <dbReference type="ARBA" id="ARBA00022729"/>
    </source>
</evidence>
<keyword evidence="8" id="KW-1185">Reference proteome</keyword>
<reference evidence="8" key="1">
    <citation type="journal article" date="2019" name="Int. J. Syst. Evol. Microbiol.">
        <title>The Global Catalogue of Microorganisms (GCM) 10K type strain sequencing project: providing services to taxonomists for standard genome sequencing and annotation.</title>
        <authorList>
            <consortium name="The Broad Institute Genomics Platform"/>
            <consortium name="The Broad Institute Genome Sequencing Center for Infectious Disease"/>
            <person name="Wu L."/>
            <person name="Ma J."/>
        </authorList>
    </citation>
    <scope>NUCLEOTIDE SEQUENCE [LARGE SCALE GENOMIC DNA]</scope>
    <source>
        <strain evidence="8">CCUG 61485</strain>
    </source>
</reference>
<keyword evidence="1" id="KW-1003">Cell membrane</keyword>
<protein>
    <submittedName>
        <fullName evidence="7">CsgG/HfaB family protein</fullName>
    </submittedName>
</protein>
<keyword evidence="2 6" id="KW-0732">Signal</keyword>
<dbReference type="PANTHER" id="PTHR41164">
    <property type="entry name" value="CURLI PRODUCTION ASSEMBLY/TRANSPORT COMPONENT CSGG"/>
    <property type="match status" value="1"/>
</dbReference>
<sequence>MKKVFYSSLLCLLLWSCGARIKQPFLTEQARIGENTTPENTVLGDVKPIEPVVVGVYKFRDQTGQYKQVENGTSWSTAVTQGATTILLKSLEDSKWFTPIERENVSNLLNERQIIRSTRNQYSNPNQQLSEADVLPPLLFAGIILEGGIISYDSNIRTGGAGARYFGTGASSEYREDRITVYLRAVSTSNGKILKTIYISKTILSQAISASMFRYVDVKKLLEVEVGMTQNEPKQLAVKEAIDKAVEGLIIEGIIDGLWLPEGGEPVVQQIKEAYAQELAEAERTKLYNRTFEDQRSKHGLSVKLGGALMDGDYSNNDLGYSFNANYKYLFNNPHWSFNLGTGYMELDRTGPPIDYDFTIDGNLEFIFLPYENLTPFVYAGGGTITNTSFENAEFKFQYGAGIEYLPVENIGIELFGEQNLTFSDNIDGVIQGQRDDFFWRFGLGINFYFGR</sequence>
<dbReference type="Pfam" id="PF03783">
    <property type="entry name" value="CsgG"/>
    <property type="match status" value="1"/>
</dbReference>
<feature type="chain" id="PRO_5046597359" evidence="6">
    <location>
        <begin position="22"/>
        <end position="452"/>
    </location>
</feature>
<keyword evidence="5" id="KW-0449">Lipoprotein</keyword>
<evidence type="ECO:0000256" key="6">
    <source>
        <dbReference type="SAM" id="SignalP"/>
    </source>
</evidence>
<organism evidence="7 8">
    <name type="scientific">Namhaeicola litoreus</name>
    <dbReference type="NCBI Taxonomy" id="1052145"/>
    <lineage>
        <taxon>Bacteria</taxon>
        <taxon>Pseudomonadati</taxon>
        <taxon>Bacteroidota</taxon>
        <taxon>Flavobacteriia</taxon>
        <taxon>Flavobacteriales</taxon>
        <taxon>Flavobacteriaceae</taxon>
        <taxon>Namhaeicola</taxon>
    </lineage>
</organism>
<name>A0ABW3XYC2_9FLAO</name>
<dbReference type="Proteomes" id="UP001597201">
    <property type="component" value="Unassembled WGS sequence"/>
</dbReference>
<dbReference type="RefSeq" id="WP_377175565.1">
    <property type="nucleotide sequence ID" value="NZ_JBHTMY010000001.1"/>
</dbReference>
<dbReference type="SUPFAM" id="SSF56925">
    <property type="entry name" value="OMPA-like"/>
    <property type="match status" value="1"/>
</dbReference>
<comment type="caution">
    <text evidence="7">The sequence shown here is derived from an EMBL/GenBank/DDBJ whole genome shotgun (WGS) entry which is preliminary data.</text>
</comment>
<dbReference type="Gene3D" id="2.40.160.20">
    <property type="match status" value="1"/>
</dbReference>
<evidence type="ECO:0000256" key="5">
    <source>
        <dbReference type="ARBA" id="ARBA00023288"/>
    </source>
</evidence>
<feature type="signal peptide" evidence="6">
    <location>
        <begin position="1"/>
        <end position="21"/>
    </location>
</feature>
<proteinExistence type="predicted"/>